<dbReference type="Proteomes" id="UP000692954">
    <property type="component" value="Unassembled WGS sequence"/>
</dbReference>
<reference evidence="1" key="1">
    <citation type="submission" date="2021-01" db="EMBL/GenBank/DDBJ databases">
        <authorList>
            <consortium name="Genoscope - CEA"/>
            <person name="William W."/>
        </authorList>
    </citation>
    <scope>NUCLEOTIDE SEQUENCE</scope>
</reference>
<dbReference type="AlphaFoldDB" id="A0A8S1QMJ3"/>
<dbReference type="EMBL" id="CAJJDN010000112">
    <property type="protein sequence ID" value="CAD8116792.1"/>
    <property type="molecule type" value="Genomic_DNA"/>
</dbReference>
<organism evidence="1 2">
    <name type="scientific">Paramecium sonneborni</name>
    <dbReference type="NCBI Taxonomy" id="65129"/>
    <lineage>
        <taxon>Eukaryota</taxon>
        <taxon>Sar</taxon>
        <taxon>Alveolata</taxon>
        <taxon>Ciliophora</taxon>
        <taxon>Intramacronucleata</taxon>
        <taxon>Oligohymenophorea</taxon>
        <taxon>Peniculida</taxon>
        <taxon>Parameciidae</taxon>
        <taxon>Paramecium</taxon>
    </lineage>
</organism>
<proteinExistence type="predicted"/>
<comment type="caution">
    <text evidence="1">The sequence shown here is derived from an EMBL/GenBank/DDBJ whole genome shotgun (WGS) entry which is preliminary data.</text>
</comment>
<accession>A0A8S1QMJ3</accession>
<evidence type="ECO:0000313" key="2">
    <source>
        <dbReference type="Proteomes" id="UP000692954"/>
    </source>
</evidence>
<protein>
    <submittedName>
        <fullName evidence="1">Uncharacterized protein</fullName>
    </submittedName>
</protein>
<gene>
    <name evidence="1" type="ORF">PSON_ATCC_30995.1.T1120022</name>
</gene>
<sequence length="96" mass="11813">MMIVQMNIHMKYWNINKKCKIKRLQQKILKKCFREEIIQDLVKQGRFLRVHIQCKFRLQQNEMFRLILKKIKNLQKQGILSISNYDLMLLVHLTKQ</sequence>
<keyword evidence="2" id="KW-1185">Reference proteome</keyword>
<name>A0A8S1QMJ3_9CILI</name>
<evidence type="ECO:0000313" key="1">
    <source>
        <dbReference type="EMBL" id="CAD8116792.1"/>
    </source>
</evidence>